<reference evidence="1" key="1">
    <citation type="submission" date="2022-04" db="EMBL/GenBank/DDBJ databases">
        <title>Genome of the entomopathogenic fungus Entomophthora muscae.</title>
        <authorList>
            <person name="Elya C."/>
            <person name="Lovett B.R."/>
            <person name="Lee E."/>
            <person name="Macias A.M."/>
            <person name="Hajek A.E."/>
            <person name="De Bivort B.L."/>
            <person name="Kasson M.T."/>
            <person name="De Fine Licht H.H."/>
            <person name="Stajich J.E."/>
        </authorList>
    </citation>
    <scope>NUCLEOTIDE SEQUENCE</scope>
    <source>
        <strain evidence="1">Berkeley</strain>
    </source>
</reference>
<dbReference type="EMBL" id="QTSX02000032">
    <property type="protein sequence ID" value="KAJ9089710.1"/>
    <property type="molecule type" value="Genomic_DNA"/>
</dbReference>
<evidence type="ECO:0000313" key="1">
    <source>
        <dbReference type="EMBL" id="KAJ9089710.1"/>
    </source>
</evidence>
<name>A0ACC2URG2_9FUNG</name>
<proteinExistence type="predicted"/>
<dbReference type="Proteomes" id="UP001165960">
    <property type="component" value="Unassembled WGS sequence"/>
</dbReference>
<comment type="caution">
    <text evidence="1">The sequence shown here is derived from an EMBL/GenBank/DDBJ whole genome shotgun (WGS) entry which is preliminary data.</text>
</comment>
<keyword evidence="2" id="KW-1185">Reference proteome</keyword>
<organism evidence="1 2">
    <name type="scientific">Entomophthora muscae</name>
    <dbReference type="NCBI Taxonomy" id="34485"/>
    <lineage>
        <taxon>Eukaryota</taxon>
        <taxon>Fungi</taxon>
        <taxon>Fungi incertae sedis</taxon>
        <taxon>Zoopagomycota</taxon>
        <taxon>Entomophthoromycotina</taxon>
        <taxon>Entomophthoromycetes</taxon>
        <taxon>Entomophthorales</taxon>
        <taxon>Entomophthoraceae</taxon>
        <taxon>Entomophthora</taxon>
    </lineage>
</organism>
<evidence type="ECO:0000313" key="2">
    <source>
        <dbReference type="Proteomes" id="UP001165960"/>
    </source>
</evidence>
<sequence>MSGGLGLQHVAVKAKHMRAKGFLDSIEVYFRSPALGRAFNMMASVSGGPFTTNFLRIWMLKHKKLRTPHTCPPFWKEAWRTLRQGKWSINARVLSSDDKAKLRAFEVFYHNTSENLEKGRVSIEIIKTKYPAFIKGIETKADTFQEIRKRPPRPERPRLFIDWSQEGRDVSIALRDFINCMNCRLVISRHRTTTWKIMHRAFKTDTHSGPNYPYKGCDICGNNTASVDHRYFLCPSSQAIWRLIYEAIGIKNPKSLTEDIFFCRTLHSFPLQLRSILYHSALWTIHAARKAKVCRDKPMVPRLSVMGYKTTVDSTLDRISKLSKLISGGKNQVKAILNKRSLVYRDFNTGRLAFSWLPTPSPVSG</sequence>
<gene>
    <name evidence="1" type="ORF">DSO57_1009974</name>
</gene>
<accession>A0ACC2URG2</accession>
<protein>
    <submittedName>
        <fullName evidence="1">Uncharacterized protein</fullName>
    </submittedName>
</protein>